<dbReference type="InterPro" id="IPR011478">
    <property type="entry name" value="DUF1585"/>
</dbReference>
<evidence type="ECO:0000313" key="2">
    <source>
        <dbReference type="EMBL" id="SVC06659.1"/>
    </source>
</evidence>
<proteinExistence type="predicted"/>
<name>A0A382J4W4_9ZZZZ</name>
<dbReference type="AlphaFoldDB" id="A0A382J4W4"/>
<feature type="non-terminal residue" evidence="2">
    <location>
        <position position="1"/>
    </location>
</feature>
<evidence type="ECO:0000259" key="1">
    <source>
        <dbReference type="Pfam" id="PF07624"/>
    </source>
</evidence>
<sequence length="79" mass="9056">VANGNEIADIVEFKKMLMKRKELVARCLTEKMLIYATGRKLEATDRGEVNRPVAELAKKENRLRDRVHLVATSKIFLSK</sequence>
<dbReference type="EMBL" id="UINC01071617">
    <property type="protein sequence ID" value="SVC06659.1"/>
    <property type="molecule type" value="Genomic_DNA"/>
</dbReference>
<dbReference type="Pfam" id="PF07624">
    <property type="entry name" value="PSD2"/>
    <property type="match status" value="1"/>
</dbReference>
<feature type="domain" description="DUF1585" evidence="1">
    <location>
        <begin position="3"/>
        <end position="76"/>
    </location>
</feature>
<organism evidence="2">
    <name type="scientific">marine metagenome</name>
    <dbReference type="NCBI Taxonomy" id="408172"/>
    <lineage>
        <taxon>unclassified sequences</taxon>
        <taxon>metagenomes</taxon>
        <taxon>ecological metagenomes</taxon>
    </lineage>
</organism>
<reference evidence="2" key="1">
    <citation type="submission" date="2018-05" db="EMBL/GenBank/DDBJ databases">
        <authorList>
            <person name="Lanie J.A."/>
            <person name="Ng W.-L."/>
            <person name="Kazmierczak K.M."/>
            <person name="Andrzejewski T.M."/>
            <person name="Davidsen T.M."/>
            <person name="Wayne K.J."/>
            <person name="Tettelin H."/>
            <person name="Glass J.I."/>
            <person name="Rusch D."/>
            <person name="Podicherti R."/>
            <person name="Tsui H.-C.T."/>
            <person name="Winkler M.E."/>
        </authorList>
    </citation>
    <scope>NUCLEOTIDE SEQUENCE</scope>
</reference>
<accession>A0A382J4W4</accession>
<gene>
    <name evidence="2" type="ORF">METZ01_LOCUS259513</name>
</gene>
<protein>
    <recommendedName>
        <fullName evidence="1">DUF1585 domain-containing protein</fullName>
    </recommendedName>
</protein>